<evidence type="ECO:0000256" key="1">
    <source>
        <dbReference type="SAM" id="MobiDB-lite"/>
    </source>
</evidence>
<evidence type="ECO:0000313" key="2">
    <source>
        <dbReference type="EMBL" id="MBE1533077.1"/>
    </source>
</evidence>
<feature type="region of interest" description="Disordered" evidence="1">
    <location>
        <begin position="159"/>
        <end position="191"/>
    </location>
</feature>
<proteinExistence type="predicted"/>
<evidence type="ECO:0000313" key="3">
    <source>
        <dbReference type="Proteomes" id="UP000627838"/>
    </source>
</evidence>
<sequence>MSLLAVLLLLWTSGCGRPPRDAARSPSPPTSPRTPALPRFTPYEVASGEPAPEVKRAAVRFLEALAHGPGGAGPAAIRGRLAAAGQPTGPADDVAPLLVGADATAVDIVYPQFGGLEPTKASVMAVVRLHHRRGRDVSATTRTLDVRLAKGERGWSVTGVASIGGGPPRDVPTGSPDAASRDATVPPGSPAAAVLADDRIRMPDTARADVRAGRVDDRVLRLLSRLADEHTLSVAVLVTGHPRHVFGSPAVSNHARGRAVDVWAVDGVPVARQRKAADGPARAVTRQALRLGADEVGAPWTIQANGLSTFTNTLHQDHLHIAFDR</sequence>
<protein>
    <submittedName>
        <fullName evidence="2">Uncharacterized protein</fullName>
    </submittedName>
</protein>
<feature type="region of interest" description="Disordered" evidence="1">
    <location>
        <begin position="17"/>
        <end position="48"/>
    </location>
</feature>
<dbReference type="EMBL" id="JADBDZ010000001">
    <property type="protein sequence ID" value="MBE1533077.1"/>
    <property type="molecule type" value="Genomic_DNA"/>
</dbReference>
<organism evidence="2 3">
    <name type="scientific">Actinomadura algeriensis</name>
    <dbReference type="NCBI Taxonomy" id="1679523"/>
    <lineage>
        <taxon>Bacteria</taxon>
        <taxon>Bacillati</taxon>
        <taxon>Actinomycetota</taxon>
        <taxon>Actinomycetes</taxon>
        <taxon>Streptosporangiales</taxon>
        <taxon>Thermomonosporaceae</taxon>
        <taxon>Actinomadura</taxon>
    </lineage>
</organism>
<dbReference type="Proteomes" id="UP000627838">
    <property type="component" value="Unassembled WGS sequence"/>
</dbReference>
<keyword evidence="3" id="KW-1185">Reference proteome</keyword>
<dbReference type="RefSeq" id="WP_318784112.1">
    <property type="nucleotide sequence ID" value="NZ_JADBDZ010000001.1"/>
</dbReference>
<comment type="caution">
    <text evidence="2">The sequence shown here is derived from an EMBL/GenBank/DDBJ whole genome shotgun (WGS) entry which is preliminary data.</text>
</comment>
<accession>A0ABR9JR83</accession>
<gene>
    <name evidence="2" type="ORF">H4W34_002910</name>
</gene>
<name>A0ABR9JR83_9ACTN</name>
<reference evidence="2 3" key="1">
    <citation type="submission" date="2020-10" db="EMBL/GenBank/DDBJ databases">
        <title>Sequencing the genomes of 1000 actinobacteria strains.</title>
        <authorList>
            <person name="Klenk H.-P."/>
        </authorList>
    </citation>
    <scope>NUCLEOTIDE SEQUENCE [LARGE SCALE GENOMIC DNA]</scope>
    <source>
        <strain evidence="2 3">DSM 46744</strain>
    </source>
</reference>